<accession>A0AAU9D9F1</accession>
<dbReference type="Gene3D" id="1.10.357.40">
    <property type="entry name" value="YbiA-like"/>
    <property type="match status" value="1"/>
</dbReference>
<evidence type="ECO:0000313" key="5">
    <source>
        <dbReference type="Proteomes" id="UP001348817"/>
    </source>
</evidence>
<name>A0AAU9D9F1_9BACT</name>
<dbReference type="EMBL" id="AP025314">
    <property type="protein sequence ID" value="BDD08910.1"/>
    <property type="molecule type" value="Genomic_DNA"/>
</dbReference>
<evidence type="ECO:0000259" key="3">
    <source>
        <dbReference type="Pfam" id="PF08719"/>
    </source>
</evidence>
<dbReference type="InterPro" id="IPR037238">
    <property type="entry name" value="YbiA-like_sf"/>
</dbReference>
<dbReference type="Proteomes" id="UP001348817">
    <property type="component" value="Chromosome"/>
</dbReference>
<gene>
    <name evidence="4" type="ORF">FUAX_13420</name>
</gene>
<comment type="catalytic activity">
    <reaction evidence="1">
        <text>5-amino-6-(5-phospho-D-ribosylamino)uracil + H2O = 5,6-diaminouracil + D-ribose 5-phosphate</text>
        <dbReference type="Rhea" id="RHEA:55020"/>
        <dbReference type="ChEBI" id="CHEBI:15377"/>
        <dbReference type="ChEBI" id="CHEBI:46252"/>
        <dbReference type="ChEBI" id="CHEBI:58453"/>
        <dbReference type="ChEBI" id="CHEBI:78346"/>
    </reaction>
</comment>
<dbReference type="RefSeq" id="WP_338394136.1">
    <property type="nucleotide sequence ID" value="NZ_AP025314.1"/>
</dbReference>
<comment type="catalytic activity">
    <reaction evidence="2">
        <text>2,5-diamino-6-hydroxy-4-(5-phosphoribosylamino)-pyrimidine + H2O = 2,5,6-triamino-4-hydroxypyrimidine + D-ribose 5-phosphate</text>
        <dbReference type="Rhea" id="RHEA:23436"/>
        <dbReference type="ChEBI" id="CHEBI:15377"/>
        <dbReference type="ChEBI" id="CHEBI:58614"/>
        <dbReference type="ChEBI" id="CHEBI:78346"/>
        <dbReference type="ChEBI" id="CHEBI:137796"/>
    </reaction>
</comment>
<feature type="domain" description="NADAR" evidence="3">
    <location>
        <begin position="25"/>
        <end position="183"/>
    </location>
</feature>
<evidence type="ECO:0000256" key="2">
    <source>
        <dbReference type="ARBA" id="ARBA00000751"/>
    </source>
</evidence>
<keyword evidence="5" id="KW-1185">Reference proteome</keyword>
<evidence type="ECO:0000256" key="1">
    <source>
        <dbReference type="ARBA" id="ARBA00000022"/>
    </source>
</evidence>
<reference evidence="4 5" key="1">
    <citation type="submission" date="2021-12" db="EMBL/GenBank/DDBJ databases">
        <title>Genome sequencing of bacteria with rrn-lacking chromosome and rrn-plasmid.</title>
        <authorList>
            <person name="Anda M."/>
            <person name="Iwasaki W."/>
        </authorList>
    </citation>
    <scope>NUCLEOTIDE SEQUENCE [LARGE SCALE GENOMIC DNA]</scope>
    <source>
        <strain evidence="4 5">DSM 100852</strain>
    </source>
</reference>
<dbReference type="NCBIfam" id="TIGR02464">
    <property type="entry name" value="ribofla_fusion"/>
    <property type="match status" value="1"/>
</dbReference>
<sequence length="190" mass="21671">MNEMKYSWKKTVELFRSGKCPHFLFFWGHRANQKGNVTKSCLSQWWPSSFTVDGVTYKSTEHWMMAEKARLFNDDKMLAKIIEAETPAEAKKLGRKISPFVFEQWVEHRFEIVVKGNYHKFSQNEKLKAFLCGTGDTVLVEASPVDNVWGIGLTADSSSANDPATWRGENLLGFALMEARDRILEVDGAV</sequence>
<dbReference type="CDD" id="cd15457">
    <property type="entry name" value="NADAR"/>
    <property type="match status" value="1"/>
</dbReference>
<dbReference type="AlphaFoldDB" id="A0AAU9D9F1"/>
<dbReference type="SUPFAM" id="SSF143990">
    <property type="entry name" value="YbiA-like"/>
    <property type="match status" value="1"/>
</dbReference>
<dbReference type="InterPro" id="IPR012816">
    <property type="entry name" value="NADAR"/>
</dbReference>
<dbReference type="Pfam" id="PF08719">
    <property type="entry name" value="NADAR"/>
    <property type="match status" value="1"/>
</dbReference>
<proteinExistence type="predicted"/>
<dbReference type="KEGG" id="fax:FUAX_13420"/>
<organism evidence="4 5">
    <name type="scientific">Fulvitalea axinellae</name>
    <dbReference type="NCBI Taxonomy" id="1182444"/>
    <lineage>
        <taxon>Bacteria</taxon>
        <taxon>Pseudomonadati</taxon>
        <taxon>Bacteroidota</taxon>
        <taxon>Cytophagia</taxon>
        <taxon>Cytophagales</taxon>
        <taxon>Persicobacteraceae</taxon>
        <taxon>Fulvitalea</taxon>
    </lineage>
</organism>
<protein>
    <recommendedName>
        <fullName evidence="3">NADAR domain-containing protein</fullName>
    </recommendedName>
</protein>
<evidence type="ECO:0000313" key="4">
    <source>
        <dbReference type="EMBL" id="BDD08910.1"/>
    </source>
</evidence>